<organism evidence="2 3">
    <name type="scientific">Flavobacterium silvaticum</name>
    <dbReference type="NCBI Taxonomy" id="1852020"/>
    <lineage>
        <taxon>Bacteria</taxon>
        <taxon>Pseudomonadati</taxon>
        <taxon>Bacteroidota</taxon>
        <taxon>Flavobacteriia</taxon>
        <taxon>Flavobacteriales</taxon>
        <taxon>Flavobacteriaceae</taxon>
        <taxon>Flavobacterium</taxon>
    </lineage>
</organism>
<proteinExistence type="predicted"/>
<keyword evidence="3" id="KW-1185">Reference proteome</keyword>
<dbReference type="EMBL" id="JAAMPU010000049">
    <property type="protein sequence ID" value="NMH26441.1"/>
    <property type="molecule type" value="Genomic_DNA"/>
</dbReference>
<dbReference type="InterPro" id="IPR014755">
    <property type="entry name" value="Cu-Rt/internalin_Ig-like"/>
</dbReference>
<evidence type="ECO:0000256" key="1">
    <source>
        <dbReference type="ARBA" id="ARBA00022729"/>
    </source>
</evidence>
<sequence length="125" mass="12389">ATVSNTTSGNYVFTPDAGQCASPVTLSVTVTNSIVPDFAAIPPFCSGSSVPALNATSPNGITGSWSPATISNTTSGNYVFTPDAGQCASPVTLSVTVTNSIVPDFAAIPPFCSGSSVPALNTTSP</sequence>
<evidence type="ECO:0000313" key="2">
    <source>
        <dbReference type="EMBL" id="NMH26441.1"/>
    </source>
</evidence>
<name>A0A972JEQ7_9FLAO</name>
<gene>
    <name evidence="2" type="ORF">G6047_00180</name>
</gene>
<keyword evidence="1" id="KW-0732">Signal</keyword>
<evidence type="ECO:0000313" key="3">
    <source>
        <dbReference type="Proteomes" id="UP000712080"/>
    </source>
</evidence>
<accession>A0A972JEQ7</accession>
<protein>
    <submittedName>
        <fullName evidence="2">Gliding motility-associated C-terminal domain-containing protein</fullName>
    </submittedName>
</protein>
<feature type="non-terminal residue" evidence="2">
    <location>
        <position position="125"/>
    </location>
</feature>
<comment type="caution">
    <text evidence="2">The sequence shown here is derived from an EMBL/GenBank/DDBJ whole genome shotgun (WGS) entry which is preliminary data.</text>
</comment>
<dbReference type="Gene3D" id="2.60.40.1220">
    <property type="match status" value="1"/>
</dbReference>
<feature type="non-terminal residue" evidence="2">
    <location>
        <position position="1"/>
    </location>
</feature>
<dbReference type="Proteomes" id="UP000712080">
    <property type="component" value="Unassembled WGS sequence"/>
</dbReference>
<reference evidence="2" key="1">
    <citation type="submission" date="2020-02" db="EMBL/GenBank/DDBJ databases">
        <title>Flavobacterium sp. genome.</title>
        <authorList>
            <person name="Jung H.S."/>
            <person name="Baek J.H."/>
            <person name="Jeon C.O."/>
        </authorList>
    </citation>
    <scope>NUCLEOTIDE SEQUENCE</scope>
    <source>
        <strain evidence="2">SE-s28</strain>
    </source>
</reference>
<dbReference type="AlphaFoldDB" id="A0A972JEQ7"/>